<comment type="similarity">
    <text evidence="3">Belongs to the FdhD family.</text>
</comment>
<evidence type="ECO:0000256" key="2">
    <source>
        <dbReference type="ARBA" id="ARBA00023150"/>
    </source>
</evidence>
<dbReference type="InterPro" id="IPR016193">
    <property type="entry name" value="Cytidine_deaminase-like"/>
</dbReference>
<dbReference type="PANTHER" id="PTHR30592">
    <property type="entry name" value="FORMATE DEHYDROGENASE"/>
    <property type="match status" value="1"/>
</dbReference>
<reference evidence="4 5" key="1">
    <citation type="journal article" date="2013" name="Stand. Genomic Sci.">
        <title>Complete genome sequence of Dehalobacter restrictus PER-K23(T.).</title>
        <authorList>
            <person name="Kruse T."/>
            <person name="Maillard J."/>
            <person name="Goodwin L."/>
            <person name="Woyke T."/>
            <person name="Teshima H."/>
            <person name="Bruce D."/>
            <person name="Detter C."/>
            <person name="Tapia R."/>
            <person name="Han C."/>
            <person name="Huntemann M."/>
            <person name="Wei C.L."/>
            <person name="Han J."/>
            <person name="Chen A."/>
            <person name="Kyrpides N."/>
            <person name="Szeto E."/>
            <person name="Markowitz V."/>
            <person name="Ivanova N."/>
            <person name="Pagani I."/>
            <person name="Pati A."/>
            <person name="Pitluck S."/>
            <person name="Nolan M."/>
            <person name="Holliger C."/>
            <person name="Smidt H."/>
        </authorList>
    </citation>
    <scope>NUCLEOTIDE SEQUENCE [LARGE SCALE GENOMIC DNA]</scope>
    <source>
        <strain evidence="5">DSM 9455</strain>
    </source>
</reference>
<sequence length="276" mass="30762">MNAADEGIIYEEFEVVEIQRENDAIVMKEAVRKVIAEVSLKMIVNGQELVSVLCLNRHHEELALGFLYNEGVIGSYEDIESIEYNEKMLAVLIELREGVVIDRRESLRSITSGCGKCYTYINPLKKTQYAVSTNKSTFSAGNILTIMDKFIEQSEIFHTIGGVHSVLFHTEGFEVLNEDIGRHNCFDKMTGILMKANKMELAANGMVFISGRLTSEMLMKMIRLGAPVVVSKSTPTTATIRLAREYNITLLGYVRGGKGTVYACPERLVGTSDSQI</sequence>
<dbReference type="Proteomes" id="UP000018934">
    <property type="component" value="Chromosome"/>
</dbReference>
<comment type="subcellular location">
    <subcellularLocation>
        <location evidence="3">Cytoplasm</location>
    </subcellularLocation>
</comment>
<accession>A0ABN4C2B1</accession>
<dbReference type="EMBL" id="CP007033">
    <property type="protein sequence ID" value="AHF11401.1"/>
    <property type="molecule type" value="Genomic_DNA"/>
</dbReference>
<keyword evidence="2 3" id="KW-0501">Molybdenum cofactor biosynthesis</keyword>
<name>A0ABN4C2B1_DEHRP</name>
<evidence type="ECO:0000256" key="3">
    <source>
        <dbReference type="HAMAP-Rule" id="MF_00187"/>
    </source>
</evidence>
<protein>
    <recommendedName>
        <fullName evidence="3">Sulfur carrier protein FdhD</fullName>
    </recommendedName>
</protein>
<dbReference type="PANTHER" id="PTHR30592:SF1">
    <property type="entry name" value="SULFUR CARRIER PROTEIN FDHD"/>
    <property type="match status" value="1"/>
</dbReference>
<evidence type="ECO:0000313" key="5">
    <source>
        <dbReference type="Proteomes" id="UP000018934"/>
    </source>
</evidence>
<dbReference type="HAMAP" id="MF_00187">
    <property type="entry name" value="FdhD"/>
    <property type="match status" value="1"/>
</dbReference>
<keyword evidence="1 3" id="KW-0963">Cytoplasm</keyword>
<evidence type="ECO:0000313" key="4">
    <source>
        <dbReference type="EMBL" id="AHF11401.1"/>
    </source>
</evidence>
<comment type="caution">
    <text evidence="3">Lacks conserved residue(s) required for the propagation of feature annotation.</text>
</comment>
<dbReference type="Pfam" id="PF02634">
    <property type="entry name" value="FdhD-NarQ"/>
    <property type="match status" value="1"/>
</dbReference>
<feature type="active site" description="Cysteine persulfide intermediate" evidence="3">
    <location>
        <position position="114"/>
    </location>
</feature>
<organism evidence="4 5">
    <name type="scientific">Dehalobacter restrictus (strain DSM 9455 / PER-K23)</name>
    <dbReference type="NCBI Taxonomy" id="871738"/>
    <lineage>
        <taxon>Bacteria</taxon>
        <taxon>Bacillati</taxon>
        <taxon>Bacillota</taxon>
        <taxon>Clostridia</taxon>
        <taxon>Eubacteriales</taxon>
        <taxon>Desulfitobacteriaceae</taxon>
        <taxon>Dehalobacter</taxon>
    </lineage>
</organism>
<keyword evidence="5" id="KW-1185">Reference proteome</keyword>
<dbReference type="RefSeq" id="WP_015045231.1">
    <property type="nucleotide sequence ID" value="NZ_CP007033.1"/>
</dbReference>
<dbReference type="NCBIfam" id="TIGR00129">
    <property type="entry name" value="fdhD_narQ"/>
    <property type="match status" value="1"/>
</dbReference>
<dbReference type="Gene3D" id="3.10.20.10">
    <property type="match status" value="1"/>
</dbReference>
<evidence type="ECO:0000256" key="1">
    <source>
        <dbReference type="ARBA" id="ARBA00022490"/>
    </source>
</evidence>
<gene>
    <name evidence="3" type="primary">fdhD</name>
    <name evidence="4" type="ORF">DEHRE_10105</name>
</gene>
<comment type="function">
    <text evidence="3">Required for formate dehydrogenase (FDH) activity. Acts as a sulfur carrier protein that transfers sulfur from IscS to the molybdenum cofactor prior to its insertion into FDH.</text>
</comment>
<dbReference type="InterPro" id="IPR003786">
    <property type="entry name" value="FdhD"/>
</dbReference>
<dbReference type="Gene3D" id="3.40.140.10">
    <property type="entry name" value="Cytidine Deaminase, domain 2"/>
    <property type="match status" value="1"/>
</dbReference>
<dbReference type="SUPFAM" id="SSF53927">
    <property type="entry name" value="Cytidine deaminase-like"/>
    <property type="match status" value="1"/>
</dbReference>
<dbReference type="PIRSF" id="PIRSF015626">
    <property type="entry name" value="FdhD"/>
    <property type="match status" value="1"/>
</dbReference>
<proteinExistence type="inferred from homology"/>